<reference evidence="10 11" key="1">
    <citation type="submission" date="2024-07" db="EMBL/GenBank/DDBJ databases">
        <authorList>
            <person name="Thanompreechachai J."/>
            <person name="Duangmal K."/>
        </authorList>
    </citation>
    <scope>NUCLEOTIDE SEQUENCE [LARGE SCALE GENOMIC DNA]</scope>
    <source>
        <strain evidence="10 11">LSe6-4</strain>
    </source>
</reference>
<dbReference type="Proteomes" id="UP001565927">
    <property type="component" value="Unassembled WGS sequence"/>
</dbReference>
<dbReference type="InterPro" id="IPR018584">
    <property type="entry name" value="GT87"/>
</dbReference>
<evidence type="ECO:0000256" key="6">
    <source>
        <dbReference type="ARBA" id="ARBA00023136"/>
    </source>
</evidence>
<gene>
    <name evidence="10" type="ORF">AB2L27_08395</name>
</gene>
<keyword evidence="2" id="KW-1003">Cell membrane</keyword>
<feature type="transmembrane region" description="Helical" evidence="9">
    <location>
        <begin position="51"/>
        <end position="72"/>
    </location>
</feature>
<feature type="transmembrane region" description="Helical" evidence="9">
    <location>
        <begin position="220"/>
        <end position="244"/>
    </location>
</feature>
<evidence type="ECO:0000256" key="1">
    <source>
        <dbReference type="ARBA" id="ARBA00004651"/>
    </source>
</evidence>
<keyword evidence="5 9" id="KW-1133">Transmembrane helix</keyword>
<evidence type="ECO:0000256" key="4">
    <source>
        <dbReference type="ARBA" id="ARBA00022692"/>
    </source>
</evidence>
<feature type="transmembrane region" description="Helical" evidence="9">
    <location>
        <begin position="319"/>
        <end position="340"/>
    </location>
</feature>
<feature type="transmembrane region" description="Helical" evidence="9">
    <location>
        <begin position="182"/>
        <end position="208"/>
    </location>
</feature>
<feature type="region of interest" description="Disordered" evidence="8">
    <location>
        <begin position="1"/>
        <end position="43"/>
    </location>
</feature>
<comment type="subcellular location">
    <subcellularLocation>
        <location evidence="1">Cell membrane</location>
        <topology evidence="1">Multi-pass membrane protein</topology>
    </subcellularLocation>
</comment>
<feature type="compositionally biased region" description="Pro residues" evidence="8">
    <location>
        <begin position="12"/>
        <end position="22"/>
    </location>
</feature>
<keyword evidence="3" id="KW-0808">Transferase</keyword>
<evidence type="ECO:0000256" key="5">
    <source>
        <dbReference type="ARBA" id="ARBA00022989"/>
    </source>
</evidence>
<evidence type="ECO:0000256" key="3">
    <source>
        <dbReference type="ARBA" id="ARBA00022679"/>
    </source>
</evidence>
<keyword evidence="4 9" id="KW-0812">Transmembrane</keyword>
<comment type="similarity">
    <text evidence="7">Belongs to the glycosyltransferase 87 family.</text>
</comment>
<evidence type="ECO:0000313" key="10">
    <source>
        <dbReference type="EMBL" id="MEZ0164783.1"/>
    </source>
</evidence>
<feature type="transmembrane region" description="Helical" evidence="9">
    <location>
        <begin position="151"/>
        <end position="170"/>
    </location>
</feature>
<accession>A0ABV4GZQ0</accession>
<name>A0ABV4GZQ0_9ACTN</name>
<proteinExistence type="inferred from homology"/>
<feature type="transmembrane region" description="Helical" evidence="9">
    <location>
        <begin position="352"/>
        <end position="381"/>
    </location>
</feature>
<keyword evidence="11" id="KW-1185">Reference proteome</keyword>
<evidence type="ECO:0000256" key="9">
    <source>
        <dbReference type="SAM" id="Phobius"/>
    </source>
</evidence>
<keyword evidence="6 9" id="KW-0472">Membrane</keyword>
<evidence type="ECO:0000256" key="2">
    <source>
        <dbReference type="ARBA" id="ARBA00022475"/>
    </source>
</evidence>
<organism evidence="10 11">
    <name type="scientific">Kineococcus halophytocola</name>
    <dbReference type="NCBI Taxonomy" id="3234027"/>
    <lineage>
        <taxon>Bacteria</taxon>
        <taxon>Bacillati</taxon>
        <taxon>Actinomycetota</taxon>
        <taxon>Actinomycetes</taxon>
        <taxon>Kineosporiales</taxon>
        <taxon>Kineosporiaceae</taxon>
        <taxon>Kineococcus</taxon>
    </lineage>
</organism>
<dbReference type="Pfam" id="PF09594">
    <property type="entry name" value="GT87"/>
    <property type="match status" value="1"/>
</dbReference>
<sequence length="476" mass="49668">MSPQTPDHPPEAQAPPAPPPVSPTTVDPLARAGSEVLGGPAGRRLGGEGPWWARALPVSVLLAALAVALGAVTKHHCRAQGWNSPDQFVHACYSDLPVVYTSSGLATGAGPFSGGVSLSQPPLTALLSWLVARVVPHEVSVAAQRSYFDTAAVLLLLAALVVVLVVHALAGRRRGWDTVLLAASPVLVLSSLLSFDLAALALALAGLACWGRRHPVAAGVLLGLALAARPYPLLLLVALAVLAVRTGRRRAAGLSVGTALAVWALVNLPVALLAPAAWAAPLRSFLDQRAGYGSLWLLPQLVQQAVGVQGASGLPGRAVVVLTLAAWVVWVLLVAVFVLWAPRRPRLAQVAFLLLAGVVVLGASVPPQASLWLLPLAVLAVPRWREHVLWWAAEAAYSGAVWLYIAGQTNTDRALPPELYAAFLLARAAAVAWLVVRVVRQVRHPAEDPVRATGGLDDPAGGDLDRAPDALVVRVA</sequence>
<evidence type="ECO:0000256" key="8">
    <source>
        <dbReference type="SAM" id="MobiDB-lite"/>
    </source>
</evidence>
<comment type="caution">
    <text evidence="10">The sequence shown here is derived from an EMBL/GenBank/DDBJ whole genome shotgun (WGS) entry which is preliminary data.</text>
</comment>
<dbReference type="PIRSF" id="PIRSF010361">
    <property type="entry name" value="UCP010361"/>
    <property type="match status" value="1"/>
</dbReference>
<feature type="transmembrane region" description="Helical" evidence="9">
    <location>
        <begin position="419"/>
        <end position="436"/>
    </location>
</feature>
<protein>
    <submittedName>
        <fullName evidence="10">Glycosyltransferase 87 family protein</fullName>
    </submittedName>
</protein>
<dbReference type="RefSeq" id="WP_370441030.1">
    <property type="nucleotide sequence ID" value="NZ_JBGFTU010000008.1"/>
</dbReference>
<evidence type="ECO:0000256" key="7">
    <source>
        <dbReference type="ARBA" id="ARBA00024033"/>
    </source>
</evidence>
<feature type="transmembrane region" description="Helical" evidence="9">
    <location>
        <begin position="256"/>
        <end position="280"/>
    </location>
</feature>
<evidence type="ECO:0000313" key="11">
    <source>
        <dbReference type="Proteomes" id="UP001565927"/>
    </source>
</evidence>
<feature type="transmembrane region" description="Helical" evidence="9">
    <location>
        <begin position="388"/>
        <end position="407"/>
    </location>
</feature>
<dbReference type="EMBL" id="JBGFTU010000008">
    <property type="protein sequence ID" value="MEZ0164783.1"/>
    <property type="molecule type" value="Genomic_DNA"/>
</dbReference>
<dbReference type="InterPro" id="IPR016570">
    <property type="entry name" value="UCP010361"/>
</dbReference>